<accession>A0A1I0RBN0</accession>
<dbReference type="RefSeq" id="WP_170835705.1">
    <property type="nucleotide sequence ID" value="NZ_FOIU01000002.1"/>
</dbReference>
<evidence type="ECO:0000313" key="2">
    <source>
        <dbReference type="Proteomes" id="UP000199469"/>
    </source>
</evidence>
<gene>
    <name evidence="1" type="ORF">SAMN05421841_2438</name>
</gene>
<evidence type="ECO:0008006" key="3">
    <source>
        <dbReference type="Google" id="ProtNLM"/>
    </source>
</evidence>
<protein>
    <recommendedName>
        <fullName evidence="3">Class IIb bacteriocin, lactobin A/cerein 7B family</fullName>
    </recommendedName>
</protein>
<proteinExistence type="predicted"/>
<dbReference type="STRING" id="356305.SAMN05421841_2438"/>
<keyword evidence="2" id="KW-1185">Reference proteome</keyword>
<sequence length="51" mass="5432">MKNLETLTSSELLAVNGGDGFWYDVAYAVGALAHEYVHQVALAGYYASAGH</sequence>
<dbReference type="Proteomes" id="UP000199469">
    <property type="component" value="Unassembled WGS sequence"/>
</dbReference>
<reference evidence="2" key="1">
    <citation type="submission" date="2016-10" db="EMBL/GenBank/DDBJ databases">
        <authorList>
            <person name="Varghese N."/>
            <person name="Submissions S."/>
        </authorList>
    </citation>
    <scope>NUCLEOTIDE SEQUENCE [LARGE SCALE GENOMIC DNA]</scope>
    <source>
        <strain evidence="2">DSM 17724</strain>
    </source>
</reference>
<dbReference type="AlphaFoldDB" id="A0A1I0RBN0"/>
<organism evidence="1 2">
    <name type="scientific">Chryseobacterium wanjuense</name>
    <dbReference type="NCBI Taxonomy" id="356305"/>
    <lineage>
        <taxon>Bacteria</taxon>
        <taxon>Pseudomonadati</taxon>
        <taxon>Bacteroidota</taxon>
        <taxon>Flavobacteriia</taxon>
        <taxon>Flavobacteriales</taxon>
        <taxon>Weeksellaceae</taxon>
        <taxon>Chryseobacterium group</taxon>
        <taxon>Chryseobacterium</taxon>
    </lineage>
</organism>
<name>A0A1I0RBN0_9FLAO</name>
<dbReference type="EMBL" id="FOIU01000002">
    <property type="protein sequence ID" value="SEW38187.1"/>
    <property type="molecule type" value="Genomic_DNA"/>
</dbReference>
<evidence type="ECO:0000313" key="1">
    <source>
        <dbReference type="EMBL" id="SEW38187.1"/>
    </source>
</evidence>